<dbReference type="AlphaFoldDB" id="A0A7G7G4Z8"/>
<feature type="chain" id="PRO_5028937942" description="SH3 domain-containing protein" evidence="1">
    <location>
        <begin position="20"/>
        <end position="99"/>
    </location>
</feature>
<sequence>MKTLLLSLALMAQVGLTMADDKMKTTPVQVRNDNVKMFKQAGTSTPILETLTTTDRVELVRKFNKEWAIVVVNGKAGYVLISELANLKTTPSTKTLASK</sequence>
<evidence type="ECO:0000256" key="1">
    <source>
        <dbReference type="SAM" id="SignalP"/>
    </source>
</evidence>
<evidence type="ECO:0000313" key="3">
    <source>
        <dbReference type="Proteomes" id="UP000515237"/>
    </source>
</evidence>
<dbReference type="RefSeq" id="WP_185273013.1">
    <property type="nucleotide sequence ID" value="NZ_CP055156.1"/>
</dbReference>
<name>A0A7G7G4Z8_9BACT</name>
<reference evidence="2 3" key="1">
    <citation type="journal article" date="2018" name="Int. J. Syst. Evol. Microbiol.">
        <title>Adhaeribacter swui sp. nov., isolated from wet mud.</title>
        <authorList>
            <person name="Kim D.U."/>
            <person name="Kim K.W."/>
            <person name="Kang M.S."/>
            <person name="Kim J.Y."/>
            <person name="Jang J.H."/>
            <person name="Kim M.K."/>
        </authorList>
    </citation>
    <scope>NUCLEOTIDE SEQUENCE [LARGE SCALE GENOMIC DNA]</scope>
    <source>
        <strain evidence="2 3">KCTC 52873</strain>
    </source>
</reference>
<feature type="signal peptide" evidence="1">
    <location>
        <begin position="1"/>
        <end position="19"/>
    </location>
</feature>
<accession>A0A7G7G4Z8</accession>
<protein>
    <recommendedName>
        <fullName evidence="4">SH3 domain-containing protein</fullName>
    </recommendedName>
</protein>
<keyword evidence="3" id="KW-1185">Reference proteome</keyword>
<proteinExistence type="predicted"/>
<organism evidence="2 3">
    <name type="scientific">Adhaeribacter swui</name>
    <dbReference type="NCBI Taxonomy" id="2086471"/>
    <lineage>
        <taxon>Bacteria</taxon>
        <taxon>Pseudomonadati</taxon>
        <taxon>Bacteroidota</taxon>
        <taxon>Cytophagia</taxon>
        <taxon>Cytophagales</taxon>
        <taxon>Hymenobacteraceae</taxon>
        <taxon>Adhaeribacter</taxon>
    </lineage>
</organism>
<dbReference type="Gene3D" id="2.30.30.40">
    <property type="entry name" value="SH3 Domains"/>
    <property type="match status" value="1"/>
</dbReference>
<evidence type="ECO:0008006" key="4">
    <source>
        <dbReference type="Google" id="ProtNLM"/>
    </source>
</evidence>
<dbReference type="EMBL" id="CP055156">
    <property type="protein sequence ID" value="QNF32232.1"/>
    <property type="molecule type" value="Genomic_DNA"/>
</dbReference>
<dbReference type="Proteomes" id="UP000515237">
    <property type="component" value="Chromosome"/>
</dbReference>
<evidence type="ECO:0000313" key="2">
    <source>
        <dbReference type="EMBL" id="QNF32232.1"/>
    </source>
</evidence>
<keyword evidence="1" id="KW-0732">Signal</keyword>
<gene>
    <name evidence="2" type="ORF">HUW51_05615</name>
</gene>
<dbReference type="KEGG" id="aswu:HUW51_05615"/>